<accession>A0A1Y3PEP4</accession>
<dbReference type="GO" id="GO:0042602">
    <property type="term" value="F:riboflavin reductase (NADPH) activity"/>
    <property type="evidence" value="ECO:0007669"/>
    <property type="project" value="TreeGrafter"/>
</dbReference>
<feature type="domain" description="Flavin reductase like" evidence="2">
    <location>
        <begin position="24"/>
        <end position="168"/>
    </location>
</feature>
<evidence type="ECO:0000256" key="1">
    <source>
        <dbReference type="ARBA" id="ARBA00023002"/>
    </source>
</evidence>
<evidence type="ECO:0000313" key="3">
    <source>
        <dbReference type="EMBL" id="OUM84647.1"/>
    </source>
</evidence>
<dbReference type="SMART" id="SM00903">
    <property type="entry name" value="Flavin_Reduct"/>
    <property type="match status" value="1"/>
</dbReference>
<dbReference type="EMBL" id="LZRT01000121">
    <property type="protein sequence ID" value="OUM84647.1"/>
    <property type="molecule type" value="Genomic_DNA"/>
</dbReference>
<name>A0A1Y3PEP4_9BACI</name>
<dbReference type="InterPro" id="IPR050268">
    <property type="entry name" value="NADH-dep_flavin_reductase"/>
</dbReference>
<proteinExistence type="predicted"/>
<dbReference type="InterPro" id="IPR012349">
    <property type="entry name" value="Split_barrel_FMN-bd"/>
</dbReference>
<reference evidence="4" key="1">
    <citation type="submission" date="2016-06" db="EMBL/GenBank/DDBJ databases">
        <authorList>
            <person name="Nascimento L."/>
            <person name="Pereira R.V."/>
            <person name="Martins L.F."/>
            <person name="Quaggio R.B."/>
            <person name="Silva A.M."/>
            <person name="Setubal J.C."/>
        </authorList>
    </citation>
    <scope>NUCLEOTIDE SEQUENCE [LARGE SCALE GENOMIC DNA]</scope>
</reference>
<protein>
    <recommendedName>
        <fullName evidence="2">Flavin reductase like domain-containing protein</fullName>
    </recommendedName>
</protein>
<dbReference type="Proteomes" id="UP000196475">
    <property type="component" value="Unassembled WGS sequence"/>
</dbReference>
<dbReference type="InterPro" id="IPR002563">
    <property type="entry name" value="Flavin_Rdtase-like_dom"/>
</dbReference>
<comment type="caution">
    <text evidence="3">The sequence shown here is derived from an EMBL/GenBank/DDBJ whole genome shotgun (WGS) entry which is preliminary data.</text>
</comment>
<dbReference type="SUPFAM" id="SSF50475">
    <property type="entry name" value="FMN-binding split barrel"/>
    <property type="match status" value="1"/>
</dbReference>
<dbReference type="Gene3D" id="2.30.110.10">
    <property type="entry name" value="Electron Transport, Fmn-binding Protein, Chain A"/>
    <property type="match status" value="1"/>
</dbReference>
<dbReference type="AlphaFoldDB" id="A0A1Y3PEP4"/>
<evidence type="ECO:0000259" key="2">
    <source>
        <dbReference type="SMART" id="SM00903"/>
    </source>
</evidence>
<gene>
    <name evidence="3" type="ORF">BAA01_05775</name>
</gene>
<dbReference type="PANTHER" id="PTHR30466">
    <property type="entry name" value="FLAVIN REDUCTASE"/>
    <property type="match status" value="1"/>
</dbReference>
<dbReference type="PANTHER" id="PTHR30466:SF1">
    <property type="entry name" value="FMN REDUCTASE (NADH) RUTF"/>
    <property type="match status" value="1"/>
</dbReference>
<evidence type="ECO:0000313" key="4">
    <source>
        <dbReference type="Proteomes" id="UP000196475"/>
    </source>
</evidence>
<keyword evidence="1" id="KW-0560">Oxidoreductase</keyword>
<dbReference type="GO" id="GO:0010181">
    <property type="term" value="F:FMN binding"/>
    <property type="evidence" value="ECO:0007669"/>
    <property type="project" value="InterPro"/>
</dbReference>
<sequence length="171" mass="18451">MTVNTIKSRLRRSALDAQTFRQIAGCFATGVAIATTRAKDGTPHGLTVNSFTSLSLDPLLVLVNIDKQAGVYDAFMQSDTYAINILQQGQKALSRQFATSGIDRFAGVNYRSGQLGAPILDGCLAFFDCKIVNRLDGGDHTIFIGEVLDGAAADDGLPLLYYRGQYRQLAP</sequence>
<dbReference type="Pfam" id="PF01613">
    <property type="entry name" value="Flavin_Reduct"/>
    <property type="match status" value="1"/>
</dbReference>
<organism evidence="3 4">
    <name type="scientific">Bacillus thermozeamaize</name>
    <dbReference type="NCBI Taxonomy" id="230954"/>
    <lineage>
        <taxon>Bacteria</taxon>
        <taxon>Bacillati</taxon>
        <taxon>Bacillota</taxon>
        <taxon>Bacilli</taxon>
        <taxon>Bacillales</taxon>
        <taxon>Bacillaceae</taxon>
        <taxon>Bacillus</taxon>
    </lineage>
</organism>